<dbReference type="SUPFAM" id="SSF52833">
    <property type="entry name" value="Thioredoxin-like"/>
    <property type="match status" value="1"/>
</dbReference>
<dbReference type="Pfam" id="PF00578">
    <property type="entry name" value="AhpC-TSA"/>
    <property type="match status" value="1"/>
</dbReference>
<comment type="caution">
    <text evidence="2">The sequence shown here is derived from an EMBL/GenBank/DDBJ whole genome shotgun (WGS) entry which is preliminary data.</text>
</comment>
<reference evidence="2" key="1">
    <citation type="journal article" date="2020" name="Fungal Divers.">
        <title>Resolving the Mortierellaceae phylogeny through synthesis of multi-gene phylogenetics and phylogenomics.</title>
        <authorList>
            <person name="Vandepol N."/>
            <person name="Liber J."/>
            <person name="Desiro A."/>
            <person name="Na H."/>
            <person name="Kennedy M."/>
            <person name="Barry K."/>
            <person name="Grigoriev I.V."/>
            <person name="Miller A.N."/>
            <person name="O'Donnell K."/>
            <person name="Stajich J.E."/>
            <person name="Bonito G."/>
        </authorList>
    </citation>
    <scope>NUCLEOTIDE SEQUENCE</scope>
    <source>
        <strain evidence="2">KOD948</strain>
    </source>
</reference>
<dbReference type="InterPro" id="IPR000866">
    <property type="entry name" value="AhpC/TSA"/>
</dbReference>
<organism evidence="2 3">
    <name type="scientific">Mortierella polycephala</name>
    <dbReference type="NCBI Taxonomy" id="41804"/>
    <lineage>
        <taxon>Eukaryota</taxon>
        <taxon>Fungi</taxon>
        <taxon>Fungi incertae sedis</taxon>
        <taxon>Mucoromycota</taxon>
        <taxon>Mortierellomycotina</taxon>
        <taxon>Mortierellomycetes</taxon>
        <taxon>Mortierellales</taxon>
        <taxon>Mortierellaceae</taxon>
        <taxon>Mortierella</taxon>
    </lineage>
</organism>
<sequence>MTVDIAQATPTKEDLFKKAYTDIITEPFEEKYEDKWEEDAYWVAVGTFKVKSKEIGYEDPFEVLSKYGITSFEQIREKLKGGPPACFRSGWKSPVIGTAIDTVAVIAPLEHVNGPKYEGKERIVVLDFWATWCPPCVRAGPELSDLAEKYAGHVAIVGVNNESMFREKDYDLGKVKAFLEDNKEGFRYTVYVDSREGHARNSVYLKTGYKAIPCVIVVVDGVMTFVGPPQEAFKAALEEALVTIPVSGE</sequence>
<evidence type="ECO:0000313" key="3">
    <source>
        <dbReference type="Proteomes" id="UP000726737"/>
    </source>
</evidence>
<dbReference type="InterPro" id="IPR013766">
    <property type="entry name" value="Thioredoxin_domain"/>
</dbReference>
<dbReference type="PROSITE" id="PS51352">
    <property type="entry name" value="THIOREDOXIN_2"/>
    <property type="match status" value="1"/>
</dbReference>
<dbReference type="InterPro" id="IPR036249">
    <property type="entry name" value="Thioredoxin-like_sf"/>
</dbReference>
<dbReference type="InterPro" id="IPR050553">
    <property type="entry name" value="Thioredoxin_ResA/DsbE_sf"/>
</dbReference>
<dbReference type="Gene3D" id="3.40.30.10">
    <property type="entry name" value="Glutaredoxin"/>
    <property type="match status" value="1"/>
</dbReference>
<dbReference type="OrthoDB" id="2121326at2759"/>
<dbReference type="CDD" id="cd02966">
    <property type="entry name" value="TlpA_like_family"/>
    <property type="match status" value="1"/>
</dbReference>
<dbReference type="PANTHER" id="PTHR42852:SF13">
    <property type="entry name" value="PROTEIN DIPZ"/>
    <property type="match status" value="1"/>
</dbReference>
<dbReference type="AlphaFoldDB" id="A0A9P6QEL8"/>
<name>A0A9P6QEL8_9FUNG</name>
<evidence type="ECO:0000259" key="1">
    <source>
        <dbReference type="PROSITE" id="PS51352"/>
    </source>
</evidence>
<accession>A0A9P6QEL8</accession>
<gene>
    <name evidence="2" type="ORF">BG011_005969</name>
</gene>
<proteinExistence type="predicted"/>
<protein>
    <recommendedName>
        <fullName evidence="1">Thioredoxin domain-containing protein</fullName>
    </recommendedName>
</protein>
<evidence type="ECO:0000313" key="2">
    <source>
        <dbReference type="EMBL" id="KAG0264846.1"/>
    </source>
</evidence>
<keyword evidence="3" id="KW-1185">Reference proteome</keyword>
<dbReference type="GO" id="GO:0016209">
    <property type="term" value="F:antioxidant activity"/>
    <property type="evidence" value="ECO:0007669"/>
    <property type="project" value="InterPro"/>
</dbReference>
<dbReference type="PANTHER" id="PTHR42852">
    <property type="entry name" value="THIOL:DISULFIDE INTERCHANGE PROTEIN DSBE"/>
    <property type="match status" value="1"/>
</dbReference>
<dbReference type="GO" id="GO:0016491">
    <property type="term" value="F:oxidoreductase activity"/>
    <property type="evidence" value="ECO:0007669"/>
    <property type="project" value="InterPro"/>
</dbReference>
<dbReference type="Proteomes" id="UP000726737">
    <property type="component" value="Unassembled WGS sequence"/>
</dbReference>
<feature type="domain" description="Thioredoxin" evidence="1">
    <location>
        <begin position="98"/>
        <end position="224"/>
    </location>
</feature>
<dbReference type="EMBL" id="JAAAJA010000042">
    <property type="protein sequence ID" value="KAG0264846.1"/>
    <property type="molecule type" value="Genomic_DNA"/>
</dbReference>